<organism evidence="2 3">
    <name type="scientific">Neolentinus lepideus HHB14362 ss-1</name>
    <dbReference type="NCBI Taxonomy" id="1314782"/>
    <lineage>
        <taxon>Eukaryota</taxon>
        <taxon>Fungi</taxon>
        <taxon>Dikarya</taxon>
        <taxon>Basidiomycota</taxon>
        <taxon>Agaricomycotina</taxon>
        <taxon>Agaricomycetes</taxon>
        <taxon>Gloeophyllales</taxon>
        <taxon>Gloeophyllaceae</taxon>
        <taxon>Neolentinus</taxon>
    </lineage>
</organism>
<proteinExistence type="predicted"/>
<keyword evidence="3" id="KW-1185">Reference proteome</keyword>
<evidence type="ECO:0000256" key="1">
    <source>
        <dbReference type="SAM" id="MobiDB-lite"/>
    </source>
</evidence>
<sequence>MVPQLIERCRSMAPRSRKYIQQPGGCATCAPCAPSSCEDPIDSFYASSRPSSPVSSRESSVGPARKRTRRGGVIHKIRMGNKVTHGAGHSRLDGSLPPDSSNVHKTETPSAVEPGRPEGERR</sequence>
<reference evidence="2 3" key="1">
    <citation type="journal article" date="2016" name="Mol. Biol. Evol.">
        <title>Comparative Genomics of Early-Diverging Mushroom-Forming Fungi Provides Insights into the Origins of Lignocellulose Decay Capabilities.</title>
        <authorList>
            <person name="Nagy L.G."/>
            <person name="Riley R."/>
            <person name="Tritt A."/>
            <person name="Adam C."/>
            <person name="Daum C."/>
            <person name="Floudas D."/>
            <person name="Sun H."/>
            <person name="Yadav J.S."/>
            <person name="Pangilinan J."/>
            <person name="Larsson K.H."/>
            <person name="Matsuura K."/>
            <person name="Barry K."/>
            <person name="Labutti K."/>
            <person name="Kuo R."/>
            <person name="Ohm R.A."/>
            <person name="Bhattacharya S.S."/>
            <person name="Shirouzu T."/>
            <person name="Yoshinaga Y."/>
            <person name="Martin F.M."/>
            <person name="Grigoriev I.V."/>
            <person name="Hibbett D.S."/>
        </authorList>
    </citation>
    <scope>NUCLEOTIDE SEQUENCE [LARGE SCALE GENOMIC DNA]</scope>
    <source>
        <strain evidence="2 3">HHB14362 ss-1</strain>
    </source>
</reference>
<dbReference type="Proteomes" id="UP000076761">
    <property type="component" value="Unassembled WGS sequence"/>
</dbReference>
<feature type="compositionally biased region" description="Low complexity" evidence="1">
    <location>
        <begin position="47"/>
        <end position="61"/>
    </location>
</feature>
<accession>A0A165UCH1</accession>
<feature type="compositionally biased region" description="Basic residues" evidence="1">
    <location>
        <begin position="64"/>
        <end position="79"/>
    </location>
</feature>
<dbReference type="EMBL" id="KV425559">
    <property type="protein sequence ID" value="KZT27951.1"/>
    <property type="molecule type" value="Genomic_DNA"/>
</dbReference>
<protein>
    <submittedName>
        <fullName evidence="2">Uncharacterized protein</fullName>
    </submittedName>
</protein>
<dbReference type="InParanoid" id="A0A165UCH1"/>
<feature type="region of interest" description="Disordered" evidence="1">
    <location>
        <begin position="40"/>
        <end position="122"/>
    </location>
</feature>
<dbReference type="OrthoDB" id="2670565at2759"/>
<name>A0A165UCH1_9AGAM</name>
<evidence type="ECO:0000313" key="2">
    <source>
        <dbReference type="EMBL" id="KZT27951.1"/>
    </source>
</evidence>
<gene>
    <name evidence="2" type="ORF">NEOLEDRAFT_947407</name>
</gene>
<dbReference type="AlphaFoldDB" id="A0A165UCH1"/>
<evidence type="ECO:0000313" key="3">
    <source>
        <dbReference type="Proteomes" id="UP000076761"/>
    </source>
</evidence>